<accession>A0A443S6Z3</accession>
<name>A0A443S6Z3_9ACAR</name>
<evidence type="ECO:0000256" key="2">
    <source>
        <dbReference type="ARBA" id="ARBA00023157"/>
    </source>
</evidence>
<dbReference type="AlphaFoldDB" id="A0A443S6Z3"/>
<evidence type="ECO:0000256" key="3">
    <source>
        <dbReference type="RuleBase" id="RU364104"/>
    </source>
</evidence>
<gene>
    <name evidence="4" type="ORF">B4U80_07648</name>
</gene>
<comment type="caution">
    <text evidence="4">The sequence shown here is derived from an EMBL/GenBank/DDBJ whole genome shotgun (WGS) entry which is preliminary data.</text>
</comment>
<keyword evidence="2" id="KW-1015">Disulfide bond</keyword>
<evidence type="ECO:0000313" key="4">
    <source>
        <dbReference type="EMBL" id="RWS23185.1"/>
    </source>
</evidence>
<proteinExistence type="inferred from homology"/>
<evidence type="ECO:0000313" key="5">
    <source>
        <dbReference type="Proteomes" id="UP000288716"/>
    </source>
</evidence>
<comment type="subcellular location">
    <subcellularLocation>
        <location evidence="3">Mitochondrion</location>
    </subcellularLocation>
</comment>
<keyword evidence="3" id="KW-0496">Mitochondrion</keyword>
<comment type="similarity">
    <text evidence="1 3">Belongs to the CMC family.</text>
</comment>
<dbReference type="GO" id="GO:0005739">
    <property type="term" value="C:mitochondrion"/>
    <property type="evidence" value="ECO:0007669"/>
    <property type="project" value="UniProtKB-SubCell"/>
</dbReference>
<dbReference type="PANTHER" id="PTHR22977:SF5">
    <property type="entry name" value="COX ASSEMBLY MITOCHONDRIAL PROTEIN HOMOLOG"/>
    <property type="match status" value="1"/>
</dbReference>
<dbReference type="VEuPathDB" id="VectorBase:LDEU008855"/>
<dbReference type="InterPro" id="IPR013892">
    <property type="entry name" value="Cyt_c_biogenesis_Cmc1-like"/>
</dbReference>
<organism evidence="4 5">
    <name type="scientific">Leptotrombidium deliense</name>
    <dbReference type="NCBI Taxonomy" id="299467"/>
    <lineage>
        <taxon>Eukaryota</taxon>
        <taxon>Metazoa</taxon>
        <taxon>Ecdysozoa</taxon>
        <taxon>Arthropoda</taxon>
        <taxon>Chelicerata</taxon>
        <taxon>Arachnida</taxon>
        <taxon>Acari</taxon>
        <taxon>Acariformes</taxon>
        <taxon>Trombidiformes</taxon>
        <taxon>Prostigmata</taxon>
        <taxon>Anystina</taxon>
        <taxon>Parasitengona</taxon>
        <taxon>Trombiculoidea</taxon>
        <taxon>Trombiculidae</taxon>
        <taxon>Leptotrombidium</taxon>
    </lineage>
</organism>
<evidence type="ECO:0000256" key="1">
    <source>
        <dbReference type="ARBA" id="ARBA00007347"/>
    </source>
</evidence>
<dbReference type="Proteomes" id="UP000288716">
    <property type="component" value="Unassembled WGS sequence"/>
</dbReference>
<keyword evidence="5" id="KW-1185">Reference proteome</keyword>
<dbReference type="Pfam" id="PF08583">
    <property type="entry name" value="Cmc1"/>
    <property type="match status" value="1"/>
</dbReference>
<dbReference type="EMBL" id="NCKV01006940">
    <property type="protein sequence ID" value="RWS23185.1"/>
    <property type="molecule type" value="Genomic_DNA"/>
</dbReference>
<sequence>MLSPKLSGGPKGLGDPDDLSLRKVEREVLIPKLMREKTRWINCVDVANEFDQCAKENGFFMIFNCRKVNNRMQDCMKSWYENEEFRAECTKEYLEMRSEYRRTGIGQKSPYVNPNKKDDSK</sequence>
<dbReference type="STRING" id="299467.A0A443S6Z3"/>
<dbReference type="PANTHER" id="PTHR22977">
    <property type="entry name" value="COX ASSEMBLY MITOCHONDRIAL PROTEIN"/>
    <property type="match status" value="1"/>
</dbReference>
<dbReference type="PROSITE" id="PS51808">
    <property type="entry name" value="CHCH"/>
    <property type="match status" value="1"/>
</dbReference>
<dbReference type="OrthoDB" id="6224010at2759"/>
<protein>
    <recommendedName>
        <fullName evidence="3">COX assembly mitochondrial protein</fullName>
    </recommendedName>
</protein>
<reference evidence="4 5" key="1">
    <citation type="journal article" date="2018" name="Gigascience">
        <title>Genomes of trombidid mites reveal novel predicted allergens and laterally-transferred genes associated with secondary metabolism.</title>
        <authorList>
            <person name="Dong X."/>
            <person name="Chaisiri K."/>
            <person name="Xia D."/>
            <person name="Armstrong S.D."/>
            <person name="Fang Y."/>
            <person name="Donnelly M.J."/>
            <person name="Kadowaki T."/>
            <person name="McGarry J.W."/>
            <person name="Darby A.C."/>
            <person name="Makepeace B.L."/>
        </authorList>
    </citation>
    <scope>NUCLEOTIDE SEQUENCE [LARGE SCALE GENOMIC DNA]</scope>
    <source>
        <strain evidence="4">UoL-UT</strain>
    </source>
</reference>